<dbReference type="InterPro" id="IPR050597">
    <property type="entry name" value="Cytochrome_c_Oxidase_Subunit"/>
</dbReference>
<name>A0A9X4R9P3_9BURK</name>
<evidence type="ECO:0000256" key="3">
    <source>
        <dbReference type="ARBA" id="ARBA00022723"/>
    </source>
</evidence>
<protein>
    <submittedName>
        <fullName evidence="8">C-type cytochrome</fullName>
    </submittedName>
</protein>
<keyword evidence="4" id="KW-0249">Electron transport</keyword>
<feature type="domain" description="Cytochrome c" evidence="7">
    <location>
        <begin position="147"/>
        <end position="228"/>
    </location>
</feature>
<dbReference type="GO" id="GO:0005506">
    <property type="term" value="F:iron ion binding"/>
    <property type="evidence" value="ECO:0007669"/>
    <property type="project" value="InterPro"/>
</dbReference>
<dbReference type="PRINTS" id="PR00605">
    <property type="entry name" value="CYTCHROMECIC"/>
</dbReference>
<dbReference type="GO" id="GO:0020037">
    <property type="term" value="F:heme binding"/>
    <property type="evidence" value="ECO:0007669"/>
    <property type="project" value="InterPro"/>
</dbReference>
<comment type="caution">
    <text evidence="8">The sequence shown here is derived from an EMBL/GenBank/DDBJ whole genome shotgun (WGS) entry which is preliminary data.</text>
</comment>
<dbReference type="PROSITE" id="PS51007">
    <property type="entry name" value="CYTC"/>
    <property type="match status" value="2"/>
</dbReference>
<dbReference type="EMBL" id="SGUG01000036">
    <property type="protein sequence ID" value="MDG0864568.1"/>
    <property type="molecule type" value="Genomic_DNA"/>
</dbReference>
<dbReference type="PANTHER" id="PTHR33751">
    <property type="entry name" value="CBB3-TYPE CYTOCHROME C OXIDASE SUBUNIT FIXP"/>
    <property type="match status" value="1"/>
</dbReference>
<keyword evidence="5 6" id="KW-0408">Iron</keyword>
<evidence type="ECO:0000256" key="1">
    <source>
        <dbReference type="ARBA" id="ARBA00022448"/>
    </source>
</evidence>
<evidence type="ECO:0000313" key="8">
    <source>
        <dbReference type="EMBL" id="MDG0864568.1"/>
    </source>
</evidence>
<accession>A0A9X4R9P3</accession>
<feature type="domain" description="Cytochrome c" evidence="7">
    <location>
        <begin position="30"/>
        <end position="135"/>
    </location>
</feature>
<dbReference type="Proteomes" id="UP001152766">
    <property type="component" value="Unassembled WGS sequence"/>
</dbReference>
<reference evidence="8" key="1">
    <citation type="submission" date="2019-02" db="EMBL/GenBank/DDBJ databases">
        <title>Draft genome of the type strain Pelomonas aquatica CCUG 52575T.</title>
        <authorList>
            <person name="Gomila M."/>
            <person name="Lalucat J."/>
        </authorList>
    </citation>
    <scope>NUCLEOTIDE SEQUENCE</scope>
    <source>
        <strain evidence="8">CCUG 52575</strain>
    </source>
</reference>
<dbReference type="Pfam" id="PF00034">
    <property type="entry name" value="Cytochrom_C"/>
    <property type="match status" value="2"/>
</dbReference>
<keyword evidence="1" id="KW-0813">Transport</keyword>
<keyword evidence="2 6" id="KW-0349">Heme</keyword>
<organism evidence="8 9">
    <name type="scientific">Pelomonas aquatica</name>
    <dbReference type="NCBI Taxonomy" id="431058"/>
    <lineage>
        <taxon>Bacteria</taxon>
        <taxon>Pseudomonadati</taxon>
        <taxon>Pseudomonadota</taxon>
        <taxon>Betaproteobacteria</taxon>
        <taxon>Burkholderiales</taxon>
        <taxon>Sphaerotilaceae</taxon>
        <taxon>Roseateles</taxon>
    </lineage>
</organism>
<evidence type="ECO:0000256" key="4">
    <source>
        <dbReference type="ARBA" id="ARBA00022982"/>
    </source>
</evidence>
<dbReference type="PANTHER" id="PTHR33751:SF9">
    <property type="entry name" value="CYTOCHROME C4"/>
    <property type="match status" value="1"/>
</dbReference>
<evidence type="ECO:0000259" key="7">
    <source>
        <dbReference type="PROSITE" id="PS51007"/>
    </source>
</evidence>
<dbReference type="InterPro" id="IPR008168">
    <property type="entry name" value="Cyt_C_IC"/>
</dbReference>
<dbReference type="InterPro" id="IPR036909">
    <property type="entry name" value="Cyt_c-like_dom_sf"/>
</dbReference>
<keyword evidence="3 6" id="KW-0479">Metal-binding</keyword>
<dbReference type="GO" id="GO:0009055">
    <property type="term" value="F:electron transfer activity"/>
    <property type="evidence" value="ECO:0007669"/>
    <property type="project" value="InterPro"/>
</dbReference>
<sequence>MMNPTTKSRSRSRWLVSLSGGLILAAVVIAALVYGPELYSLFQLGRQLEQISRENERLGGPWPRVSDACIACHGFEGHARAQGYPRLAGQPEAYIKKQLKAFASGERSDSTMTTLAVSLSESDIDGLAAFFAKMAPQPNTTFSADAGRVARGEALVKTKGCVACHGQQLEGKDLNPRLAGQGYDYLVDQLTRFKSGARKDVSGAMPAIAAALSQQEIGDMASYLARPELAQAVPASKAD</sequence>
<evidence type="ECO:0000313" key="9">
    <source>
        <dbReference type="Proteomes" id="UP001152766"/>
    </source>
</evidence>
<dbReference type="Gene3D" id="1.10.760.10">
    <property type="entry name" value="Cytochrome c-like domain"/>
    <property type="match status" value="2"/>
</dbReference>
<dbReference type="SUPFAM" id="SSF46626">
    <property type="entry name" value="Cytochrome c"/>
    <property type="match status" value="2"/>
</dbReference>
<evidence type="ECO:0000256" key="2">
    <source>
        <dbReference type="ARBA" id="ARBA00022617"/>
    </source>
</evidence>
<proteinExistence type="predicted"/>
<dbReference type="RefSeq" id="WP_268154164.1">
    <property type="nucleotide sequence ID" value="NZ_JAPPUW010000032.1"/>
</dbReference>
<gene>
    <name evidence="8" type="ORF">EXJ73_19075</name>
</gene>
<dbReference type="AlphaFoldDB" id="A0A9X4R9P3"/>
<evidence type="ECO:0000256" key="6">
    <source>
        <dbReference type="PROSITE-ProRule" id="PRU00433"/>
    </source>
</evidence>
<keyword evidence="9" id="KW-1185">Reference proteome</keyword>
<evidence type="ECO:0000256" key="5">
    <source>
        <dbReference type="ARBA" id="ARBA00023004"/>
    </source>
</evidence>
<dbReference type="InterPro" id="IPR009056">
    <property type="entry name" value="Cyt_c-like_dom"/>
</dbReference>